<dbReference type="InterPro" id="IPR010982">
    <property type="entry name" value="Lambda_DNA-bd_dom_sf"/>
</dbReference>
<evidence type="ECO:0000256" key="4">
    <source>
        <dbReference type="ARBA" id="ARBA00023163"/>
    </source>
</evidence>
<evidence type="ECO:0000313" key="6">
    <source>
        <dbReference type="EMBL" id="MBK1879853.1"/>
    </source>
</evidence>
<dbReference type="Proteomes" id="UP000617628">
    <property type="component" value="Unassembled WGS sequence"/>
</dbReference>
<evidence type="ECO:0000256" key="3">
    <source>
        <dbReference type="ARBA" id="ARBA00023125"/>
    </source>
</evidence>
<reference evidence="6" key="1">
    <citation type="submission" date="2021-01" db="EMBL/GenBank/DDBJ databases">
        <title>Modified the classification status of verrucomicrobia.</title>
        <authorList>
            <person name="Feng X."/>
        </authorList>
    </citation>
    <scope>NUCLEOTIDE SEQUENCE</scope>
    <source>
        <strain evidence="6">KCTC 13126</strain>
    </source>
</reference>
<dbReference type="PANTHER" id="PTHR30146:SF148">
    <property type="entry name" value="HTH-TYPE TRANSCRIPTIONAL REPRESSOR PURR-RELATED"/>
    <property type="match status" value="1"/>
</dbReference>
<keyword evidence="2" id="KW-0805">Transcription regulation</keyword>
<keyword evidence="3 6" id="KW-0238">DNA-binding</keyword>
<accession>A0A934S0U7</accession>
<dbReference type="InterPro" id="IPR046335">
    <property type="entry name" value="LacI/GalR-like_sensor"/>
</dbReference>
<dbReference type="SUPFAM" id="SSF53822">
    <property type="entry name" value="Periplasmic binding protein-like I"/>
    <property type="match status" value="1"/>
</dbReference>
<dbReference type="InterPro" id="IPR000843">
    <property type="entry name" value="HTH_LacI"/>
</dbReference>
<dbReference type="CDD" id="cd01392">
    <property type="entry name" value="HTH_LacI"/>
    <property type="match status" value="1"/>
</dbReference>
<sequence length="342" mass="38406">MARKPNPTLQTIADKCGVTKTTVSLALRNHPRISEKTRAIIKEAAAEIGYKMSPLVSAHMSMIRATQTPQYRATVAIVTDWPTHIFHDKHEMYGRFYTGIERRAQELGFEVDIFSLEEKGMSGKRISQIIETRGINGVIIPPITSDKGSLDLDWDKLAAVTIGYSMREPLIHRICHDNYSTMRRLMKMLSGQGFKRIGIALEFKDDLRVKNLWSGGYLSHVVFDDELAGPLMFVSEDWNQESFGEWLKKDRPDVVIGVSDTILGWAKNLGYSIPDDLSIITVAKRGEEMSGFYQNFELIGEAALEKLVSLVNQNRSGIPNNPQLTLVQGEWQPGNSLKPPGQ</sequence>
<dbReference type="Gene3D" id="3.40.50.2300">
    <property type="match status" value="2"/>
</dbReference>
<evidence type="ECO:0000313" key="7">
    <source>
        <dbReference type="Proteomes" id="UP000617628"/>
    </source>
</evidence>
<gene>
    <name evidence="6" type="ORF">JIN87_23415</name>
</gene>
<comment type="caution">
    <text evidence="6">The sequence shown here is derived from an EMBL/GenBank/DDBJ whole genome shotgun (WGS) entry which is preliminary data.</text>
</comment>
<feature type="domain" description="HTH lacI-type" evidence="5">
    <location>
        <begin position="7"/>
        <end position="61"/>
    </location>
</feature>
<organism evidence="6 7">
    <name type="scientific">Pelagicoccus mobilis</name>
    <dbReference type="NCBI Taxonomy" id="415221"/>
    <lineage>
        <taxon>Bacteria</taxon>
        <taxon>Pseudomonadati</taxon>
        <taxon>Verrucomicrobiota</taxon>
        <taxon>Opitutia</taxon>
        <taxon>Puniceicoccales</taxon>
        <taxon>Pelagicoccaceae</taxon>
        <taxon>Pelagicoccus</taxon>
    </lineage>
</organism>
<dbReference type="PANTHER" id="PTHR30146">
    <property type="entry name" value="LACI-RELATED TRANSCRIPTIONAL REPRESSOR"/>
    <property type="match status" value="1"/>
</dbReference>
<dbReference type="PROSITE" id="PS50932">
    <property type="entry name" value="HTH_LACI_2"/>
    <property type="match status" value="1"/>
</dbReference>
<dbReference type="Gene3D" id="1.10.260.40">
    <property type="entry name" value="lambda repressor-like DNA-binding domains"/>
    <property type="match status" value="1"/>
</dbReference>
<keyword evidence="1" id="KW-0678">Repressor</keyword>
<evidence type="ECO:0000256" key="2">
    <source>
        <dbReference type="ARBA" id="ARBA00023015"/>
    </source>
</evidence>
<keyword evidence="4" id="KW-0804">Transcription</keyword>
<protein>
    <submittedName>
        <fullName evidence="6">LacI family DNA-binding transcriptional regulator</fullName>
    </submittedName>
</protein>
<dbReference type="Pfam" id="PF13377">
    <property type="entry name" value="Peripla_BP_3"/>
    <property type="match status" value="1"/>
</dbReference>
<keyword evidence="7" id="KW-1185">Reference proteome</keyword>
<dbReference type="RefSeq" id="WP_200358132.1">
    <property type="nucleotide sequence ID" value="NZ_JAENIL010000060.1"/>
</dbReference>
<dbReference type="SMART" id="SM00354">
    <property type="entry name" value="HTH_LACI"/>
    <property type="match status" value="1"/>
</dbReference>
<dbReference type="InterPro" id="IPR028082">
    <property type="entry name" value="Peripla_BP_I"/>
</dbReference>
<dbReference type="Pfam" id="PF00356">
    <property type="entry name" value="LacI"/>
    <property type="match status" value="1"/>
</dbReference>
<dbReference type="GO" id="GO:0003700">
    <property type="term" value="F:DNA-binding transcription factor activity"/>
    <property type="evidence" value="ECO:0007669"/>
    <property type="project" value="TreeGrafter"/>
</dbReference>
<evidence type="ECO:0000259" key="5">
    <source>
        <dbReference type="PROSITE" id="PS50932"/>
    </source>
</evidence>
<proteinExistence type="predicted"/>
<dbReference type="AlphaFoldDB" id="A0A934S0U7"/>
<dbReference type="SUPFAM" id="SSF47413">
    <property type="entry name" value="lambda repressor-like DNA-binding domains"/>
    <property type="match status" value="1"/>
</dbReference>
<dbReference type="GO" id="GO:0000976">
    <property type="term" value="F:transcription cis-regulatory region binding"/>
    <property type="evidence" value="ECO:0007669"/>
    <property type="project" value="TreeGrafter"/>
</dbReference>
<evidence type="ECO:0000256" key="1">
    <source>
        <dbReference type="ARBA" id="ARBA00022491"/>
    </source>
</evidence>
<dbReference type="EMBL" id="JAENIL010000060">
    <property type="protein sequence ID" value="MBK1879853.1"/>
    <property type="molecule type" value="Genomic_DNA"/>
</dbReference>
<name>A0A934S0U7_9BACT</name>